<dbReference type="OrthoDB" id="6607609at2"/>
<sequence length="81" mass="9040">MQVAKNKYAVLDSAIMKILGKEPVPFSLIMLPDVAGECSRLADEEKNKPIPFRILDRRLQALRKAGTIQYVTGKGWVNPLS</sequence>
<dbReference type="AlphaFoldDB" id="A0A0F6U0L7"/>
<gene>
    <name evidence="1" type="ORF">F384_27630</name>
</gene>
<geneLocation type="plasmid" evidence="1">
    <name>unnamed</name>
</geneLocation>
<dbReference type="HOGENOM" id="CLU_176136_0_0_6"/>
<dbReference type="KEGG" id="cama:F384_27630"/>
<name>A0A0F6U0L7_CITAM</name>
<dbReference type="EMBL" id="CP011133">
    <property type="protein sequence ID" value="AKE62309.1"/>
    <property type="molecule type" value="Genomic_DNA"/>
</dbReference>
<evidence type="ECO:0000313" key="1">
    <source>
        <dbReference type="EMBL" id="AKE62309.1"/>
    </source>
</evidence>
<dbReference type="RefSeq" id="WP_046499405.1">
    <property type="nucleotide sequence ID" value="NZ_CP011133.1"/>
</dbReference>
<reference evidence="1 2" key="1">
    <citation type="submission" date="2015-03" db="EMBL/GenBank/DDBJ databases">
        <title>Complete genome sequence of Citrobacter amalonaticus Y19.</title>
        <authorList>
            <person name="Park S."/>
        </authorList>
    </citation>
    <scope>NUCLEOTIDE SEQUENCE [LARGE SCALE GENOMIC DNA]</scope>
    <source>
        <strain evidence="1 2">Y19</strain>
        <plasmid evidence="2">Plasmid</plasmid>
    </source>
</reference>
<evidence type="ECO:0000313" key="2">
    <source>
        <dbReference type="Proteomes" id="UP000034085"/>
    </source>
</evidence>
<proteinExistence type="predicted"/>
<organism evidence="1 2">
    <name type="scientific">Citrobacter amalonaticus Y19</name>
    <dbReference type="NCBI Taxonomy" id="1261127"/>
    <lineage>
        <taxon>Bacteria</taxon>
        <taxon>Pseudomonadati</taxon>
        <taxon>Pseudomonadota</taxon>
        <taxon>Gammaproteobacteria</taxon>
        <taxon>Enterobacterales</taxon>
        <taxon>Enterobacteriaceae</taxon>
        <taxon>Citrobacter</taxon>
    </lineage>
</organism>
<accession>A0A0F6U0L7</accession>
<keyword evidence="1" id="KW-0614">Plasmid</keyword>
<dbReference type="Proteomes" id="UP000034085">
    <property type="component" value="Plasmid"/>
</dbReference>
<protein>
    <submittedName>
        <fullName evidence="1">Uncharacterized protein</fullName>
    </submittedName>
</protein>
<dbReference type="PATRIC" id="fig|1261127.3.peg.5739"/>